<accession>A0AAN6X2S5</accession>
<evidence type="ECO:0000313" key="2">
    <source>
        <dbReference type="EMBL" id="KAK4192855.1"/>
    </source>
</evidence>
<evidence type="ECO:0000256" key="1">
    <source>
        <dbReference type="SAM" id="MobiDB-lite"/>
    </source>
</evidence>
<feature type="region of interest" description="Disordered" evidence="1">
    <location>
        <begin position="192"/>
        <end position="230"/>
    </location>
</feature>
<dbReference type="AlphaFoldDB" id="A0AAN6X2S5"/>
<feature type="compositionally biased region" description="Basic and acidic residues" evidence="1">
    <location>
        <begin position="192"/>
        <end position="213"/>
    </location>
</feature>
<dbReference type="EMBL" id="MU864353">
    <property type="protein sequence ID" value="KAK4192855.1"/>
    <property type="molecule type" value="Genomic_DNA"/>
</dbReference>
<protein>
    <submittedName>
        <fullName evidence="2">Uncharacterized protein</fullName>
    </submittedName>
</protein>
<dbReference type="Proteomes" id="UP001302126">
    <property type="component" value="Unassembled WGS sequence"/>
</dbReference>
<comment type="caution">
    <text evidence="2">The sequence shown here is derived from an EMBL/GenBank/DDBJ whole genome shotgun (WGS) entry which is preliminary data.</text>
</comment>
<evidence type="ECO:0000313" key="3">
    <source>
        <dbReference type="Proteomes" id="UP001302126"/>
    </source>
</evidence>
<reference evidence="2" key="1">
    <citation type="journal article" date="2023" name="Mol. Phylogenet. Evol.">
        <title>Genome-scale phylogeny and comparative genomics of the fungal order Sordariales.</title>
        <authorList>
            <person name="Hensen N."/>
            <person name="Bonometti L."/>
            <person name="Westerberg I."/>
            <person name="Brannstrom I.O."/>
            <person name="Guillou S."/>
            <person name="Cros-Aarteil S."/>
            <person name="Calhoun S."/>
            <person name="Haridas S."/>
            <person name="Kuo A."/>
            <person name="Mondo S."/>
            <person name="Pangilinan J."/>
            <person name="Riley R."/>
            <person name="LaButti K."/>
            <person name="Andreopoulos B."/>
            <person name="Lipzen A."/>
            <person name="Chen C."/>
            <person name="Yan M."/>
            <person name="Daum C."/>
            <person name="Ng V."/>
            <person name="Clum A."/>
            <person name="Steindorff A."/>
            <person name="Ohm R.A."/>
            <person name="Martin F."/>
            <person name="Silar P."/>
            <person name="Natvig D.O."/>
            <person name="Lalanne C."/>
            <person name="Gautier V."/>
            <person name="Ament-Velasquez S.L."/>
            <person name="Kruys A."/>
            <person name="Hutchinson M.I."/>
            <person name="Powell A.J."/>
            <person name="Barry K."/>
            <person name="Miller A.N."/>
            <person name="Grigoriev I.V."/>
            <person name="Debuchy R."/>
            <person name="Gladieux P."/>
            <person name="Hiltunen Thoren M."/>
            <person name="Johannesson H."/>
        </authorList>
    </citation>
    <scope>NUCLEOTIDE SEQUENCE</scope>
    <source>
        <strain evidence="2">PSN309</strain>
    </source>
</reference>
<gene>
    <name evidence="2" type="ORF">QBC35DRAFT_204542</name>
</gene>
<sequence length="230" mass="25795">MLTLASTSRLRAVKAIAASPTHPTRALSQPTMGFQEVKEWKERKSGKRTPERPTIFDLHISTPTHKSTNIWNISYRPDEFEISERAALIDRWNRLRSPPTPSSALRGNILTIRRDGSGKKSFHKDAADRSNSQSTLVLNYTPVNMEDVESNETSLETSVAVLNKLCALSKRRAEELKILISIADAEQDFRRHQESLKAAEEKEKTESEAKDGEELPLPMSLPIFLGGGPF</sequence>
<reference evidence="2" key="2">
    <citation type="submission" date="2023-05" db="EMBL/GenBank/DDBJ databases">
        <authorList>
            <consortium name="Lawrence Berkeley National Laboratory"/>
            <person name="Steindorff A."/>
            <person name="Hensen N."/>
            <person name="Bonometti L."/>
            <person name="Westerberg I."/>
            <person name="Brannstrom I.O."/>
            <person name="Guillou S."/>
            <person name="Cros-Aarteil S."/>
            <person name="Calhoun S."/>
            <person name="Haridas S."/>
            <person name="Kuo A."/>
            <person name="Mondo S."/>
            <person name="Pangilinan J."/>
            <person name="Riley R."/>
            <person name="Labutti K."/>
            <person name="Andreopoulos B."/>
            <person name="Lipzen A."/>
            <person name="Chen C."/>
            <person name="Yanf M."/>
            <person name="Daum C."/>
            <person name="Ng V."/>
            <person name="Clum A."/>
            <person name="Ohm R."/>
            <person name="Martin F."/>
            <person name="Silar P."/>
            <person name="Natvig D."/>
            <person name="Lalanne C."/>
            <person name="Gautier V."/>
            <person name="Ament-Velasquez S.L."/>
            <person name="Kruys A."/>
            <person name="Hutchinson M.I."/>
            <person name="Powell A.J."/>
            <person name="Barry K."/>
            <person name="Miller A.N."/>
            <person name="Grigoriev I.V."/>
            <person name="Debuchy R."/>
            <person name="Gladieux P."/>
            <person name="Thoren M.H."/>
            <person name="Johannesson H."/>
        </authorList>
    </citation>
    <scope>NUCLEOTIDE SEQUENCE</scope>
    <source>
        <strain evidence="2">PSN309</strain>
    </source>
</reference>
<name>A0AAN6X2S5_9PEZI</name>
<keyword evidence="3" id="KW-1185">Reference proteome</keyword>
<organism evidence="2 3">
    <name type="scientific">Podospora australis</name>
    <dbReference type="NCBI Taxonomy" id="1536484"/>
    <lineage>
        <taxon>Eukaryota</taxon>
        <taxon>Fungi</taxon>
        <taxon>Dikarya</taxon>
        <taxon>Ascomycota</taxon>
        <taxon>Pezizomycotina</taxon>
        <taxon>Sordariomycetes</taxon>
        <taxon>Sordariomycetidae</taxon>
        <taxon>Sordariales</taxon>
        <taxon>Podosporaceae</taxon>
        <taxon>Podospora</taxon>
    </lineage>
</organism>
<proteinExistence type="predicted"/>